<comment type="caution">
    <text evidence="2">The sequence shown here is derived from an EMBL/GenBank/DDBJ whole genome shotgun (WGS) entry which is preliminary data.</text>
</comment>
<feature type="transmembrane region" description="Helical" evidence="1">
    <location>
        <begin position="241"/>
        <end position="261"/>
    </location>
</feature>
<dbReference type="AlphaFoldDB" id="A0A2G8RWT4"/>
<accession>A0A2G8RWT4</accession>
<feature type="transmembrane region" description="Helical" evidence="1">
    <location>
        <begin position="134"/>
        <end position="155"/>
    </location>
</feature>
<keyword evidence="1" id="KW-0472">Membrane</keyword>
<feature type="transmembrane region" description="Helical" evidence="1">
    <location>
        <begin position="13"/>
        <end position="38"/>
    </location>
</feature>
<evidence type="ECO:0000256" key="1">
    <source>
        <dbReference type="SAM" id="Phobius"/>
    </source>
</evidence>
<feature type="transmembrane region" description="Helical" evidence="1">
    <location>
        <begin position="50"/>
        <end position="70"/>
    </location>
</feature>
<dbReference type="OrthoDB" id="3357408at2759"/>
<dbReference type="EMBL" id="AYKW01000045">
    <property type="protein sequence ID" value="PIL25979.1"/>
    <property type="molecule type" value="Genomic_DNA"/>
</dbReference>
<protein>
    <submittedName>
        <fullName evidence="2">Uncharacterized protein</fullName>
    </submittedName>
</protein>
<organism evidence="2 3">
    <name type="scientific">Ganoderma sinense ZZ0214-1</name>
    <dbReference type="NCBI Taxonomy" id="1077348"/>
    <lineage>
        <taxon>Eukaryota</taxon>
        <taxon>Fungi</taxon>
        <taxon>Dikarya</taxon>
        <taxon>Basidiomycota</taxon>
        <taxon>Agaricomycotina</taxon>
        <taxon>Agaricomycetes</taxon>
        <taxon>Polyporales</taxon>
        <taxon>Polyporaceae</taxon>
        <taxon>Ganoderma</taxon>
    </lineage>
</organism>
<keyword evidence="1" id="KW-1133">Transmembrane helix</keyword>
<feature type="transmembrane region" description="Helical" evidence="1">
    <location>
        <begin position="106"/>
        <end position="127"/>
    </location>
</feature>
<feature type="transmembrane region" description="Helical" evidence="1">
    <location>
        <begin position="167"/>
        <end position="188"/>
    </location>
</feature>
<keyword evidence="1" id="KW-0812">Transmembrane</keyword>
<feature type="transmembrane region" description="Helical" evidence="1">
    <location>
        <begin position="209"/>
        <end position="235"/>
    </location>
</feature>
<gene>
    <name evidence="2" type="ORF">GSI_11733</name>
</gene>
<sequence length="350" mass="37817">MSSSSAVPQLNKIFLIGIWIETALWGVNTVVFAGVCYVLFWKSKANNSRVLGVTSLLLYLVVTLHVSASLRQELEAFIYTPSPPSADYASLYFLQEGSTFAAMKNVLYTTAVFIQDLVLIWRMYVVWARNWKIIVIPLTVELVHIGCAYAAVILLTQPNAGIYTPTLSTLGSLGWPLGAIASRMWFMGRTLSRVEAGSLGGAGRTRSNAYVAPIFTIVESGAILVAVTVTMLALYKTGNPAALMCTDIATQIAALVPYLIIVRVGLGLTHGLPNAYKSYMETTKSMGGGQGMTFAPNRILKLGTKSSQSYVCGTFSDTVTSTAQAESIALSDFEAKMRSQESLKRSGMNV</sequence>
<reference evidence="2 3" key="1">
    <citation type="journal article" date="2015" name="Sci. Rep.">
        <title>Chromosome-level genome map provides insights into diverse defense mechanisms in the medicinal fungus Ganoderma sinense.</title>
        <authorList>
            <person name="Zhu Y."/>
            <person name="Xu J."/>
            <person name="Sun C."/>
            <person name="Zhou S."/>
            <person name="Xu H."/>
            <person name="Nelson D.R."/>
            <person name="Qian J."/>
            <person name="Song J."/>
            <person name="Luo H."/>
            <person name="Xiang L."/>
            <person name="Li Y."/>
            <person name="Xu Z."/>
            <person name="Ji A."/>
            <person name="Wang L."/>
            <person name="Lu S."/>
            <person name="Hayward A."/>
            <person name="Sun W."/>
            <person name="Li X."/>
            <person name="Schwartz D.C."/>
            <person name="Wang Y."/>
            <person name="Chen S."/>
        </authorList>
    </citation>
    <scope>NUCLEOTIDE SEQUENCE [LARGE SCALE GENOMIC DNA]</scope>
    <source>
        <strain evidence="2 3">ZZ0214-1</strain>
    </source>
</reference>
<keyword evidence="3" id="KW-1185">Reference proteome</keyword>
<evidence type="ECO:0000313" key="3">
    <source>
        <dbReference type="Proteomes" id="UP000230002"/>
    </source>
</evidence>
<evidence type="ECO:0000313" key="2">
    <source>
        <dbReference type="EMBL" id="PIL25979.1"/>
    </source>
</evidence>
<dbReference type="Proteomes" id="UP000230002">
    <property type="component" value="Unassembled WGS sequence"/>
</dbReference>
<proteinExistence type="predicted"/>
<name>A0A2G8RWT4_9APHY</name>